<dbReference type="InterPro" id="IPR017911">
    <property type="entry name" value="MacB-like_ATP-bd"/>
</dbReference>
<dbReference type="EMBL" id="BSNK01000001">
    <property type="protein sequence ID" value="GLQ22445.1"/>
    <property type="molecule type" value="Genomic_DNA"/>
</dbReference>
<dbReference type="InterPro" id="IPR027417">
    <property type="entry name" value="P-loop_NTPase"/>
</dbReference>
<proteinExistence type="predicted"/>
<dbReference type="RefSeq" id="WP_284386826.1">
    <property type="nucleotide sequence ID" value="NZ_BSNK01000001.1"/>
</dbReference>
<dbReference type="SMART" id="SM00382">
    <property type="entry name" value="AAA"/>
    <property type="match status" value="1"/>
</dbReference>
<sequence>MTSLAKQSPTTVAAIQTCGLGKVFGEGRQRVIALDDVSIELCSGQMTLLMGPSGSGKSSMIAALGGLQAPDTGQVIALGEDLWSRSSRKITRFRRDHCGFVFQSGGLFPALGARDQIALPLTFLGWSAAEAKRAACEALDWVGLADRQDSRPSEMSGGQNQRIAIARMLAKKPTLIFCDEPTSALDGKNGANIAELLKQAAARHNAMILCVTHDERLVPHADRILHIEDGRITSDSEEDKPYAANR</sequence>
<dbReference type="InterPro" id="IPR003593">
    <property type="entry name" value="AAA+_ATPase"/>
</dbReference>
<dbReference type="GO" id="GO:0005524">
    <property type="term" value="F:ATP binding"/>
    <property type="evidence" value="ECO:0007669"/>
    <property type="project" value="UniProtKB-KW"/>
</dbReference>
<evidence type="ECO:0000256" key="2">
    <source>
        <dbReference type="ARBA" id="ARBA00022741"/>
    </source>
</evidence>
<organism evidence="5 6">
    <name type="scientific">Algimonas ampicilliniresistens</name>
    <dbReference type="NCBI Taxonomy" id="1298735"/>
    <lineage>
        <taxon>Bacteria</taxon>
        <taxon>Pseudomonadati</taxon>
        <taxon>Pseudomonadota</taxon>
        <taxon>Alphaproteobacteria</taxon>
        <taxon>Maricaulales</taxon>
        <taxon>Robiginitomaculaceae</taxon>
        <taxon>Algimonas</taxon>
    </lineage>
</organism>
<dbReference type="SUPFAM" id="SSF52540">
    <property type="entry name" value="P-loop containing nucleoside triphosphate hydrolases"/>
    <property type="match status" value="1"/>
</dbReference>
<reference evidence="5" key="2">
    <citation type="submission" date="2023-01" db="EMBL/GenBank/DDBJ databases">
        <title>Draft genome sequence of Algimonas ampicilliniresistens strain NBRC 108219.</title>
        <authorList>
            <person name="Sun Q."/>
            <person name="Mori K."/>
        </authorList>
    </citation>
    <scope>NUCLEOTIDE SEQUENCE</scope>
    <source>
        <strain evidence="5">NBRC 108219</strain>
    </source>
</reference>
<dbReference type="Proteomes" id="UP001161391">
    <property type="component" value="Unassembled WGS sequence"/>
</dbReference>
<comment type="caution">
    <text evidence="5">The sequence shown here is derived from an EMBL/GenBank/DDBJ whole genome shotgun (WGS) entry which is preliminary data.</text>
</comment>
<evidence type="ECO:0000313" key="5">
    <source>
        <dbReference type="EMBL" id="GLQ22445.1"/>
    </source>
</evidence>
<evidence type="ECO:0000256" key="1">
    <source>
        <dbReference type="ARBA" id="ARBA00022448"/>
    </source>
</evidence>
<evidence type="ECO:0000259" key="4">
    <source>
        <dbReference type="PROSITE" id="PS50893"/>
    </source>
</evidence>
<dbReference type="PANTHER" id="PTHR24220:SF685">
    <property type="entry name" value="ABC TRANSPORTER RELATED"/>
    <property type="match status" value="1"/>
</dbReference>
<dbReference type="Gene3D" id="3.40.50.300">
    <property type="entry name" value="P-loop containing nucleotide triphosphate hydrolases"/>
    <property type="match status" value="1"/>
</dbReference>
<dbReference type="InterPro" id="IPR003439">
    <property type="entry name" value="ABC_transporter-like_ATP-bd"/>
</dbReference>
<keyword evidence="1" id="KW-0813">Transport</keyword>
<feature type="domain" description="ABC transporter" evidence="4">
    <location>
        <begin position="15"/>
        <end position="246"/>
    </location>
</feature>
<evidence type="ECO:0000313" key="6">
    <source>
        <dbReference type="Proteomes" id="UP001161391"/>
    </source>
</evidence>
<protein>
    <submittedName>
        <fullName evidence="5">ABC transporter ATP-binding protein</fullName>
    </submittedName>
</protein>
<gene>
    <name evidence="5" type="ORF">GCM10007853_03190</name>
</gene>
<dbReference type="InterPro" id="IPR015854">
    <property type="entry name" value="ABC_transpr_LolD-like"/>
</dbReference>
<accession>A0ABQ5V6Z6</accession>
<keyword evidence="3 5" id="KW-0067">ATP-binding</keyword>
<keyword evidence="6" id="KW-1185">Reference proteome</keyword>
<dbReference type="CDD" id="cd03255">
    <property type="entry name" value="ABC_MJ0796_LolCDE_FtsE"/>
    <property type="match status" value="1"/>
</dbReference>
<evidence type="ECO:0000256" key="3">
    <source>
        <dbReference type="ARBA" id="ARBA00022840"/>
    </source>
</evidence>
<reference evidence="5" key="1">
    <citation type="journal article" date="2014" name="Int. J. Syst. Evol. Microbiol.">
        <title>Complete genome of a new Firmicutes species belonging to the dominant human colonic microbiota ('Ruminococcus bicirculans') reveals two chromosomes and a selective capacity to utilize plant glucans.</title>
        <authorList>
            <consortium name="NISC Comparative Sequencing Program"/>
            <person name="Wegmann U."/>
            <person name="Louis P."/>
            <person name="Goesmann A."/>
            <person name="Henrissat B."/>
            <person name="Duncan S.H."/>
            <person name="Flint H.J."/>
        </authorList>
    </citation>
    <scope>NUCLEOTIDE SEQUENCE</scope>
    <source>
        <strain evidence="5">NBRC 108219</strain>
    </source>
</reference>
<dbReference type="PROSITE" id="PS50893">
    <property type="entry name" value="ABC_TRANSPORTER_2"/>
    <property type="match status" value="1"/>
</dbReference>
<name>A0ABQ5V6Z6_9PROT</name>
<keyword evidence="2" id="KW-0547">Nucleotide-binding</keyword>
<dbReference type="Pfam" id="PF00005">
    <property type="entry name" value="ABC_tran"/>
    <property type="match status" value="1"/>
</dbReference>
<dbReference type="PANTHER" id="PTHR24220">
    <property type="entry name" value="IMPORT ATP-BINDING PROTEIN"/>
    <property type="match status" value="1"/>
</dbReference>